<keyword evidence="2" id="KW-1185">Reference proteome</keyword>
<dbReference type="AlphaFoldDB" id="A0A1E3RT52"/>
<dbReference type="Proteomes" id="UP000094243">
    <property type="component" value="Unassembled WGS sequence"/>
</dbReference>
<comment type="caution">
    <text evidence="1">The sequence shown here is derived from an EMBL/GenBank/DDBJ whole genome shotgun (WGS) entry which is preliminary data.</text>
</comment>
<dbReference type="InterPro" id="IPR042099">
    <property type="entry name" value="ANL_N_sf"/>
</dbReference>
<gene>
    <name evidence="1" type="ORF">BHQ17_14675</name>
</gene>
<evidence type="ECO:0008006" key="3">
    <source>
        <dbReference type="Google" id="ProtNLM"/>
    </source>
</evidence>
<organism evidence="1 2">
    <name type="scientific">Mycolicibacterium holsaticum</name>
    <dbReference type="NCBI Taxonomy" id="152142"/>
    <lineage>
        <taxon>Bacteria</taxon>
        <taxon>Bacillati</taxon>
        <taxon>Actinomycetota</taxon>
        <taxon>Actinomycetes</taxon>
        <taxon>Mycobacteriales</taxon>
        <taxon>Mycobacteriaceae</taxon>
        <taxon>Mycolicibacterium</taxon>
    </lineage>
</organism>
<sequence length="61" mass="6895">MGLTVSTDLLVEDLVARQARHRPDHIAIQHGDGALTYRDSDRLADRLAAGFAHFAQLRLWR</sequence>
<dbReference type="Gene3D" id="3.40.50.12780">
    <property type="entry name" value="N-terminal domain of ligase-like"/>
    <property type="match status" value="1"/>
</dbReference>
<dbReference type="SUPFAM" id="SSF56801">
    <property type="entry name" value="Acetyl-CoA synthetase-like"/>
    <property type="match status" value="1"/>
</dbReference>
<proteinExistence type="predicted"/>
<name>A0A1E3RT52_9MYCO</name>
<protein>
    <recommendedName>
        <fullName evidence="3">AMP-dependent synthetase/ligase domain-containing protein</fullName>
    </recommendedName>
</protein>
<reference evidence="2" key="1">
    <citation type="submission" date="2016-09" db="EMBL/GenBank/DDBJ databases">
        <authorList>
            <person name="Greninger A.L."/>
            <person name="Jerome K.R."/>
            <person name="Mcnair B."/>
            <person name="Wallis C."/>
            <person name="Fang F."/>
        </authorList>
    </citation>
    <scope>NUCLEOTIDE SEQUENCE [LARGE SCALE GENOMIC DNA]</scope>
    <source>
        <strain evidence="2">M7</strain>
    </source>
</reference>
<evidence type="ECO:0000313" key="2">
    <source>
        <dbReference type="Proteomes" id="UP000094243"/>
    </source>
</evidence>
<accession>A0A1E3RT52</accession>
<dbReference type="EMBL" id="MIGZ01000080">
    <property type="protein sequence ID" value="ODQ93083.1"/>
    <property type="molecule type" value="Genomic_DNA"/>
</dbReference>
<evidence type="ECO:0000313" key="1">
    <source>
        <dbReference type="EMBL" id="ODQ93083.1"/>
    </source>
</evidence>